<dbReference type="GO" id="GO:0030246">
    <property type="term" value="F:carbohydrate binding"/>
    <property type="evidence" value="ECO:0007669"/>
    <property type="project" value="InterPro"/>
</dbReference>
<dbReference type="Gene3D" id="2.10.10.90">
    <property type="match status" value="1"/>
</dbReference>
<dbReference type="SMART" id="SM00495">
    <property type="entry name" value="ChtBD3"/>
    <property type="match status" value="1"/>
</dbReference>
<evidence type="ECO:0000259" key="2">
    <source>
        <dbReference type="SMART" id="SM00495"/>
    </source>
</evidence>
<dbReference type="GO" id="GO:0005576">
    <property type="term" value="C:extracellular region"/>
    <property type="evidence" value="ECO:0007669"/>
    <property type="project" value="InterPro"/>
</dbReference>
<dbReference type="Pfam" id="PF02839">
    <property type="entry name" value="CBM_5_12"/>
    <property type="match status" value="1"/>
</dbReference>
<keyword evidence="1" id="KW-0378">Hydrolase</keyword>
<proteinExistence type="predicted"/>
<dbReference type="GO" id="GO:0004553">
    <property type="term" value="F:hydrolase activity, hydrolyzing O-glycosyl compounds"/>
    <property type="evidence" value="ECO:0007669"/>
    <property type="project" value="InterPro"/>
</dbReference>
<sequence>MYELKAIDFYEGKNETQVRIQQESPWRDFIIFLKGDKRNESDSLLIELGLNEIAREANPKQELEELRKRQEEQDKIIKATLETIVLSKDLNKEQKDNILNQYKPYQVGKSYEENEKFTYKDKVYEVIQAHTSQTTWLPEATPALYKEYLNVEIQNQDGSKTEVVKEFTQPTGAHDAYNKGDKVLFKGKIYQSKIDANTFSPEQFADGWEEVTE</sequence>
<name>A0AA49X811_9VIRU</name>
<dbReference type="CDD" id="cd12215">
    <property type="entry name" value="ChiC_BD"/>
    <property type="match status" value="1"/>
</dbReference>
<dbReference type="EMBL" id="OQ890315">
    <property type="protein sequence ID" value="WLJ25712.1"/>
    <property type="molecule type" value="Genomic_DNA"/>
</dbReference>
<accession>A0AA49X811</accession>
<protein>
    <recommendedName>
        <fullName evidence="2">Chitin-binding type-3 domain-containing protein</fullName>
    </recommendedName>
</protein>
<dbReference type="InterPro" id="IPR003610">
    <property type="entry name" value="CBM5/12"/>
</dbReference>
<feature type="domain" description="Chitin-binding type-3" evidence="2">
    <location>
        <begin position="102"/>
        <end position="148"/>
    </location>
</feature>
<evidence type="ECO:0000313" key="3">
    <source>
        <dbReference type="EMBL" id="WLJ25712.1"/>
    </source>
</evidence>
<dbReference type="SUPFAM" id="SSF51055">
    <property type="entry name" value="Carbohydrate binding domain"/>
    <property type="match status" value="1"/>
</dbReference>
<dbReference type="CDD" id="cd12214">
    <property type="entry name" value="ChiA1_BD"/>
    <property type="match status" value="1"/>
</dbReference>
<evidence type="ECO:0000256" key="1">
    <source>
        <dbReference type="ARBA" id="ARBA00022801"/>
    </source>
</evidence>
<organism evidence="3">
    <name type="scientific">Firmicutes phage HS08</name>
    <dbReference type="NCBI Taxonomy" id="3056391"/>
    <lineage>
        <taxon>Viruses</taxon>
    </lineage>
</organism>
<reference evidence="3" key="1">
    <citation type="submission" date="2023-04" db="EMBL/GenBank/DDBJ databases">
        <title>The human skin virome in hidradenitis suppurativa patients.</title>
        <authorList>
            <person name="Jansen D."/>
        </authorList>
    </citation>
    <scope>NUCLEOTIDE SEQUENCE</scope>
    <source>
        <strain evidence="3">VC3_JansenPhageE</strain>
    </source>
</reference>
<dbReference type="GO" id="GO:0005975">
    <property type="term" value="P:carbohydrate metabolic process"/>
    <property type="evidence" value="ECO:0007669"/>
    <property type="project" value="InterPro"/>
</dbReference>
<dbReference type="InterPro" id="IPR036573">
    <property type="entry name" value="CBM_sf_5/12"/>
</dbReference>